<reference evidence="2" key="2">
    <citation type="journal article" date="2019" name="IMA Fungus">
        <title>Genome sequencing and comparison of five Tilletia species to identify candidate genes for the detection of regulated species infecting wheat.</title>
        <authorList>
            <person name="Nguyen H.D.T."/>
            <person name="Sultana T."/>
            <person name="Kesanakurti P."/>
            <person name="Hambleton S."/>
        </authorList>
    </citation>
    <scope>NUCLEOTIDE SEQUENCE</scope>
    <source>
        <strain evidence="2">DAOMC 236416</strain>
    </source>
</reference>
<organism evidence="2 3">
    <name type="scientific">Tilletia indica</name>
    <dbReference type="NCBI Taxonomy" id="43049"/>
    <lineage>
        <taxon>Eukaryota</taxon>
        <taxon>Fungi</taxon>
        <taxon>Dikarya</taxon>
        <taxon>Basidiomycota</taxon>
        <taxon>Ustilaginomycotina</taxon>
        <taxon>Exobasidiomycetes</taxon>
        <taxon>Tilletiales</taxon>
        <taxon>Tilletiaceae</taxon>
        <taxon>Tilletia</taxon>
    </lineage>
</organism>
<dbReference type="InterPro" id="IPR036531">
    <property type="entry name" value="Rbsn_Rab-bd_sf"/>
</dbReference>
<dbReference type="EMBL" id="LWDF02000259">
    <property type="protein sequence ID" value="KAE8251195.1"/>
    <property type="molecule type" value="Genomic_DNA"/>
</dbReference>
<dbReference type="InterPro" id="IPR021565">
    <property type="entry name" value="Rbsn_Rab-bd"/>
</dbReference>
<feature type="region of interest" description="Disordered" evidence="1">
    <location>
        <begin position="604"/>
        <end position="643"/>
    </location>
</feature>
<evidence type="ECO:0000313" key="2">
    <source>
        <dbReference type="EMBL" id="KAE8251195.1"/>
    </source>
</evidence>
<dbReference type="SUPFAM" id="SSF57903">
    <property type="entry name" value="FYVE/PHD zinc finger"/>
    <property type="match status" value="1"/>
</dbReference>
<dbReference type="AlphaFoldDB" id="A0A177TBF1"/>
<dbReference type="Pfam" id="PF01363">
    <property type="entry name" value="FYVE"/>
    <property type="match status" value="1"/>
</dbReference>
<feature type="compositionally biased region" description="Low complexity" evidence="1">
    <location>
        <begin position="1"/>
        <end position="11"/>
    </location>
</feature>
<feature type="compositionally biased region" description="Low complexity" evidence="1">
    <location>
        <begin position="97"/>
        <end position="124"/>
    </location>
</feature>
<dbReference type="InterPro" id="IPR011011">
    <property type="entry name" value="Znf_FYVE_PHD"/>
</dbReference>
<name>A0A177TBF1_9BASI</name>
<dbReference type="Gene3D" id="3.30.40.10">
    <property type="entry name" value="Zinc/RING finger domain, C3HC4 (zinc finger)"/>
    <property type="match status" value="1"/>
</dbReference>
<dbReference type="GO" id="GO:0046872">
    <property type="term" value="F:metal ion binding"/>
    <property type="evidence" value="ECO:0007669"/>
    <property type="project" value="InterPro"/>
</dbReference>
<dbReference type="InterPro" id="IPR017455">
    <property type="entry name" value="Znf_FYVE-rel"/>
</dbReference>
<feature type="compositionally biased region" description="Low complexity" evidence="1">
    <location>
        <begin position="72"/>
        <end position="88"/>
    </location>
</feature>
<dbReference type="Pfam" id="PF11464">
    <property type="entry name" value="Rbsn"/>
    <property type="match status" value="1"/>
</dbReference>
<dbReference type="CDD" id="cd15737">
    <property type="entry name" value="FYVE2_Vac1p_like"/>
    <property type="match status" value="1"/>
</dbReference>
<reference evidence="2" key="1">
    <citation type="submission" date="2016-04" db="EMBL/GenBank/DDBJ databases">
        <authorList>
            <person name="Nguyen H.D."/>
            <person name="Samba Siva P."/>
            <person name="Cullis J."/>
            <person name="Levesque C.A."/>
            <person name="Hambleton S."/>
        </authorList>
    </citation>
    <scope>NUCLEOTIDE SEQUENCE</scope>
    <source>
        <strain evidence="2">DAOMC 236416</strain>
    </source>
</reference>
<gene>
    <name evidence="2" type="ORF">A4X13_0g4118</name>
</gene>
<dbReference type="PANTHER" id="PTHR23164:SF30">
    <property type="entry name" value="EARLY ENDOSOME ANTIGEN 1"/>
    <property type="match status" value="1"/>
</dbReference>
<protein>
    <submittedName>
        <fullName evidence="2">Uncharacterized protein</fullName>
    </submittedName>
</protein>
<feature type="compositionally biased region" description="Polar residues" evidence="1">
    <location>
        <begin position="35"/>
        <end position="60"/>
    </location>
</feature>
<comment type="caution">
    <text evidence="2">The sequence shown here is derived from an EMBL/GenBank/DDBJ whole genome shotgun (WGS) entry which is preliminary data.</text>
</comment>
<sequence>MASSSSSASQGGSAGGGSASPSQLSRHSSSSSVSYTPYNRRSTPAQHNRTSSTATITPSTGMGIYGSSPLAPSSSTGTGLPSSSSAASMLFPPHDYSGPSSRSHSPMPPSSSSSSSSSSRPYSPAFDSKHIPPTTRSSPGLPSINTFEYPSKQPASTSIPATQHTFQPKGLAVSRTADFMAARKRKQDGGRIEDGRLGRRLEKLLAIHHNPVPLADQSSTSTTASTIKSSFSSHVDAHPEYDSTEEPLLSFASSTASSLRKASSNLWATIRVASSTTPSHPGQSFLSTLEEARTRAAEDSARRIAEQSIVKWQEDGEVRKCPVCTTAFSLAVRKHHCRLCGRVVCASPHLTKPIFPNIPGAAEGASAEAASLAVVDPIKAASLLAEQKCSGLVVLTDPRTGKVDDARKVAAEAAVGAATVAEMAGAGGGAGGGGGLDTLKTLERDLDGRAIRICRDCRQVIFRQQYMLESGPTPTWLKLYEALMRLQREIEESLPEFHEMVLGLQKHDASTTLGSSARSTLRLQRDAAQARKQLLANFAAYDALAKRIRNLPTPTSVSRAAALKMNGGGKEGVVVVDDPQERVQLAIWTNANLFLQKNMFPLQTLPKPDSRPNSTNHQRTLSSSSSASASSKNPTLSEQAATSAQTQEQLVVLREQQHLLEEYMARANASRKFEDARMLRMSWEEIEREVERLVIRGGGVGDPRRGAGMRG</sequence>
<feature type="compositionally biased region" description="Low complexity" evidence="1">
    <location>
        <begin position="622"/>
        <end position="643"/>
    </location>
</feature>
<dbReference type="SUPFAM" id="SSF140125">
    <property type="entry name" value="Rabenosyn-5 Rab-binding domain-like"/>
    <property type="match status" value="1"/>
</dbReference>
<feature type="compositionally biased region" description="Polar residues" evidence="1">
    <location>
        <begin position="134"/>
        <end position="161"/>
    </location>
</feature>
<dbReference type="Proteomes" id="UP000077521">
    <property type="component" value="Unassembled WGS sequence"/>
</dbReference>
<dbReference type="SMART" id="SM00064">
    <property type="entry name" value="FYVE"/>
    <property type="match status" value="1"/>
</dbReference>
<feature type="compositionally biased region" description="Polar residues" evidence="1">
    <location>
        <begin position="611"/>
        <end position="621"/>
    </location>
</feature>
<accession>A0A177TBF1</accession>
<evidence type="ECO:0000256" key="1">
    <source>
        <dbReference type="SAM" id="MobiDB-lite"/>
    </source>
</evidence>
<feature type="region of interest" description="Disordered" evidence="1">
    <location>
        <begin position="1"/>
        <end position="161"/>
    </location>
</feature>
<keyword evidence="3" id="KW-1185">Reference proteome</keyword>
<proteinExistence type="predicted"/>
<dbReference type="InterPro" id="IPR000306">
    <property type="entry name" value="Znf_FYVE"/>
</dbReference>
<evidence type="ECO:0000313" key="3">
    <source>
        <dbReference type="Proteomes" id="UP000077521"/>
    </source>
</evidence>
<dbReference type="PANTHER" id="PTHR23164">
    <property type="entry name" value="EARLY ENDOSOME ANTIGEN 1"/>
    <property type="match status" value="1"/>
</dbReference>
<feature type="compositionally biased region" description="Low complexity" evidence="1">
    <location>
        <begin position="19"/>
        <end position="34"/>
    </location>
</feature>
<dbReference type="PROSITE" id="PS50178">
    <property type="entry name" value="ZF_FYVE"/>
    <property type="match status" value="1"/>
</dbReference>
<dbReference type="InterPro" id="IPR013083">
    <property type="entry name" value="Znf_RING/FYVE/PHD"/>
</dbReference>